<dbReference type="InterPro" id="IPR040387">
    <property type="entry name" value="RIN4/NOI4"/>
</dbReference>
<proteinExistence type="predicted"/>
<evidence type="ECO:0000259" key="2">
    <source>
        <dbReference type="Pfam" id="PF05627"/>
    </source>
</evidence>
<feature type="compositionally biased region" description="Polar residues" evidence="1">
    <location>
        <begin position="599"/>
        <end position="623"/>
    </location>
</feature>
<keyword evidence="4" id="KW-1185">Reference proteome</keyword>
<evidence type="ECO:0000313" key="4">
    <source>
        <dbReference type="Proteomes" id="UP000825935"/>
    </source>
</evidence>
<dbReference type="PANTHER" id="PTHR33159">
    <property type="entry name" value="RPM1-INTERACTING PROTEIN 4 (RIN4) FAMILY PROTEIN"/>
    <property type="match status" value="1"/>
</dbReference>
<feature type="domain" description="RIN4 pathogenic type III effector avirulence factor Avr cleavage site" evidence="2">
    <location>
        <begin position="58"/>
        <end position="87"/>
    </location>
</feature>
<feature type="compositionally biased region" description="Low complexity" evidence="1">
    <location>
        <begin position="325"/>
        <end position="336"/>
    </location>
</feature>
<feature type="region of interest" description="Disordered" evidence="1">
    <location>
        <begin position="162"/>
        <end position="235"/>
    </location>
</feature>
<dbReference type="AlphaFoldDB" id="A0A8T2ULZ4"/>
<dbReference type="EMBL" id="CM035412">
    <property type="protein sequence ID" value="KAH7433320.1"/>
    <property type="molecule type" value="Genomic_DNA"/>
</dbReference>
<dbReference type="InterPro" id="IPR008700">
    <property type="entry name" value="TypeIII_avirulence_cleave"/>
</dbReference>
<feature type="compositionally biased region" description="Polar residues" evidence="1">
    <location>
        <begin position="477"/>
        <end position="493"/>
    </location>
</feature>
<dbReference type="Proteomes" id="UP000825935">
    <property type="component" value="Chromosome 7"/>
</dbReference>
<protein>
    <recommendedName>
        <fullName evidence="2">RIN4 pathogenic type III effector avirulence factor Avr cleavage site domain-containing protein</fullName>
    </recommendedName>
</protein>
<reference evidence="3" key="1">
    <citation type="submission" date="2021-08" db="EMBL/GenBank/DDBJ databases">
        <title>WGS assembly of Ceratopteris richardii.</title>
        <authorList>
            <person name="Marchant D.B."/>
            <person name="Chen G."/>
            <person name="Jenkins J."/>
            <person name="Shu S."/>
            <person name="Leebens-Mack J."/>
            <person name="Grimwood J."/>
            <person name="Schmutz J."/>
            <person name="Soltis P."/>
            <person name="Soltis D."/>
            <person name="Chen Z.-H."/>
        </authorList>
    </citation>
    <scope>NUCLEOTIDE SEQUENCE</scope>
    <source>
        <strain evidence="3">Whitten #5841</strain>
        <tissue evidence="3">Leaf</tissue>
    </source>
</reference>
<accession>A0A8T2ULZ4</accession>
<organism evidence="3 4">
    <name type="scientific">Ceratopteris richardii</name>
    <name type="common">Triangle waterfern</name>
    <dbReference type="NCBI Taxonomy" id="49495"/>
    <lineage>
        <taxon>Eukaryota</taxon>
        <taxon>Viridiplantae</taxon>
        <taxon>Streptophyta</taxon>
        <taxon>Embryophyta</taxon>
        <taxon>Tracheophyta</taxon>
        <taxon>Polypodiopsida</taxon>
        <taxon>Polypodiidae</taxon>
        <taxon>Polypodiales</taxon>
        <taxon>Pteridineae</taxon>
        <taxon>Pteridaceae</taxon>
        <taxon>Parkerioideae</taxon>
        <taxon>Ceratopteris</taxon>
    </lineage>
</organism>
<feature type="domain" description="RIN4 pathogenic type III effector avirulence factor Avr cleavage site" evidence="2">
    <location>
        <begin position="99"/>
        <end position="128"/>
    </location>
</feature>
<feature type="region of interest" description="Disordered" evidence="1">
    <location>
        <begin position="422"/>
        <end position="493"/>
    </location>
</feature>
<dbReference type="Pfam" id="PF05627">
    <property type="entry name" value="AvrRpt-cleavage"/>
    <property type="match status" value="3"/>
</dbReference>
<gene>
    <name evidence="3" type="ORF">KP509_07G063700</name>
</gene>
<dbReference type="EMBL" id="CM035412">
    <property type="protein sequence ID" value="KAH7433319.1"/>
    <property type="molecule type" value="Genomic_DNA"/>
</dbReference>
<feature type="region of interest" description="Disordered" evidence="1">
    <location>
        <begin position="319"/>
        <end position="366"/>
    </location>
</feature>
<feature type="domain" description="RIN4 pathogenic type III effector avirulence factor Avr cleavage site" evidence="2">
    <location>
        <begin position="490"/>
        <end position="519"/>
    </location>
</feature>
<feature type="region of interest" description="Disordered" evidence="1">
    <location>
        <begin position="553"/>
        <end position="681"/>
    </location>
</feature>
<name>A0A8T2ULZ4_CERRI</name>
<sequence>MAREAYVPKFGNFDPDGQVEYSMVFEKARAGCKIATAPDKMIVDPCDLSENAKLSGMKPNNVPKFGSFDSDDQVQYTMVFDTARADHKVAAGAKLSGMKPNNVPKFGSFDSDDQVQYTMVFDTARADHKVAAGADKKINYPNDPSENLVSFGMKSNEVLESSTGKKIMNPNDPFESPEIFGMRTNKGTNFQRPPTQQQQGPSKIGRAQHSSNPDKKIVNPNDPSENSKLSGMKPNHVPNFGSFDSDDQVQYTMVFDTARADHKVATGADKKINNPNDLSENLASYGMKSNEVLASSAGKKIINPNDPFESLEIFGSRTNEDTKFQRPPTQQQQGPTKIGRVQYSSNPDKKIVNPNDSFKNPKLSGMKSNNVPMFGNFDSDDQVQYTMVFDTARADHKAGTGADKKMDNPDDPSEVLAFSTGKKMINPNDPFESPEIFGSKTNEDTNFQRSPTRQQQGLTKIGRVPHSSNPDKKIVNPNDSSENSKLSGMNPNSVPKFGNFNSDDQVQYTLVFDTARADHKAATGADKTINNPNDPSKNLASFGMKSNELLASSTGKKIKNPNDPFESPELFGMKTNEGTNFQRPPIQQQQGPTKIGRVQHSSNPQGGKQTNGELATSIGSPNHPSAPEVRLGNRTPAHASYLGLDRKEQNQAVPPLPASLPTAGRPGLRENMVGEVASPVC</sequence>
<feature type="compositionally biased region" description="Polar residues" evidence="1">
    <location>
        <begin position="576"/>
        <end position="592"/>
    </location>
</feature>
<feature type="compositionally biased region" description="Polar residues" evidence="1">
    <location>
        <begin position="185"/>
        <end position="201"/>
    </location>
</feature>
<evidence type="ECO:0000313" key="3">
    <source>
        <dbReference type="EMBL" id="KAH7433319.1"/>
    </source>
</evidence>
<dbReference type="PANTHER" id="PTHR33159:SF101">
    <property type="entry name" value="OS04G0379600 PROTEIN"/>
    <property type="match status" value="1"/>
</dbReference>
<feature type="compositionally biased region" description="Polar residues" evidence="1">
    <location>
        <begin position="444"/>
        <end position="458"/>
    </location>
</feature>
<comment type="caution">
    <text evidence="3">The sequence shown here is derived from an EMBL/GenBank/DDBJ whole genome shotgun (WGS) entry which is preliminary data.</text>
</comment>
<evidence type="ECO:0000256" key="1">
    <source>
        <dbReference type="SAM" id="MobiDB-lite"/>
    </source>
</evidence>